<sequence length="551" mass="64651">MNSLFNEEQIKETKYWAEIFQKFLRVDENTLQELANFIDNTDIIHYPSLCHFLYLSLELRPFKSILYTKLLTLLRSSNKNIFYHQLLSDEIFSPSIYPYFPNSPKYSFLFDCLNYDPTKPIYEISEVYNEFKKSIETQQISSDEILVCYAWIAPEISNAYGEKDEISGLIESIFKKNSSSIENIQNFYSKFNDYKSDNFKKLKEERSNPINDPIKRTILSKSPFNLNYQKIQNSEEFVLNDENKKDLIEKTIIFDLIFERCQYKFVNPTILQYCAYYNAYDIYDRLVENGANDDINDTAGNTIAHYSIAGVDGFHSKSETFVKKIEKKLDFRLTPEMATELNQNEIFQWLVDSVYYFKYMEQSILTISSSFSNLSILLYCIENTRFLIEKNIPIDFETPLFEAAQNGNVEVVKFLLPAYLKQNESKNVNFVKNEMNLFYAAFNKRRINMLNYFLKASSENMIVNSNFVYRGKQAIVRAVEMRQIDMIELLLKFPNIDVNVVCGGMTPLHLAAKDGNTEIVKILLNFEGTNPNISTVFNFVYFFNFVLFIFF</sequence>
<dbReference type="Proteomes" id="UP001470230">
    <property type="component" value="Unassembled WGS sequence"/>
</dbReference>
<dbReference type="PANTHER" id="PTHR24198">
    <property type="entry name" value="ANKYRIN REPEAT AND PROTEIN KINASE DOMAIN-CONTAINING PROTEIN"/>
    <property type="match status" value="1"/>
</dbReference>
<evidence type="ECO:0000256" key="4">
    <source>
        <dbReference type="SAM" id="Phobius"/>
    </source>
</evidence>
<reference evidence="5 6" key="1">
    <citation type="submission" date="2024-04" db="EMBL/GenBank/DDBJ databases">
        <title>Tritrichomonas musculus Genome.</title>
        <authorList>
            <person name="Alves-Ferreira E."/>
            <person name="Grigg M."/>
            <person name="Lorenzi H."/>
            <person name="Galac M."/>
        </authorList>
    </citation>
    <scope>NUCLEOTIDE SEQUENCE [LARGE SCALE GENOMIC DNA]</scope>
    <source>
        <strain evidence="5 6">EAF2021</strain>
    </source>
</reference>
<dbReference type="PANTHER" id="PTHR24198:SF165">
    <property type="entry name" value="ANKYRIN REPEAT-CONTAINING PROTEIN-RELATED"/>
    <property type="match status" value="1"/>
</dbReference>
<evidence type="ECO:0000256" key="3">
    <source>
        <dbReference type="PROSITE-ProRule" id="PRU00023"/>
    </source>
</evidence>
<evidence type="ECO:0000313" key="6">
    <source>
        <dbReference type="Proteomes" id="UP001470230"/>
    </source>
</evidence>
<dbReference type="Pfam" id="PF12796">
    <property type="entry name" value="Ank_2"/>
    <property type="match status" value="1"/>
</dbReference>
<keyword evidence="4" id="KW-1133">Transmembrane helix</keyword>
<evidence type="ECO:0000313" key="5">
    <source>
        <dbReference type="EMBL" id="KAK8864988.1"/>
    </source>
</evidence>
<proteinExistence type="predicted"/>
<organism evidence="5 6">
    <name type="scientific">Tritrichomonas musculus</name>
    <dbReference type="NCBI Taxonomy" id="1915356"/>
    <lineage>
        <taxon>Eukaryota</taxon>
        <taxon>Metamonada</taxon>
        <taxon>Parabasalia</taxon>
        <taxon>Tritrichomonadida</taxon>
        <taxon>Tritrichomonadidae</taxon>
        <taxon>Tritrichomonas</taxon>
    </lineage>
</organism>
<dbReference type="PROSITE" id="PS50088">
    <property type="entry name" value="ANK_REPEAT"/>
    <property type="match status" value="1"/>
</dbReference>
<dbReference type="SMART" id="SM00248">
    <property type="entry name" value="ANK"/>
    <property type="match status" value="5"/>
</dbReference>
<keyword evidence="2 3" id="KW-0040">ANK repeat</keyword>
<protein>
    <recommendedName>
        <fullName evidence="7">DUF3447 domain-containing protein</fullName>
    </recommendedName>
</protein>
<evidence type="ECO:0000256" key="2">
    <source>
        <dbReference type="ARBA" id="ARBA00023043"/>
    </source>
</evidence>
<dbReference type="Pfam" id="PF13637">
    <property type="entry name" value="Ank_4"/>
    <property type="match status" value="1"/>
</dbReference>
<dbReference type="PROSITE" id="PS50297">
    <property type="entry name" value="ANK_REP_REGION"/>
    <property type="match status" value="1"/>
</dbReference>
<dbReference type="InterPro" id="IPR036770">
    <property type="entry name" value="Ankyrin_rpt-contain_sf"/>
</dbReference>
<dbReference type="EMBL" id="JAPFFF010000016">
    <property type="protein sequence ID" value="KAK8864988.1"/>
    <property type="molecule type" value="Genomic_DNA"/>
</dbReference>
<accession>A0ABR2IKX3</accession>
<dbReference type="Gene3D" id="1.25.40.20">
    <property type="entry name" value="Ankyrin repeat-containing domain"/>
    <property type="match status" value="2"/>
</dbReference>
<evidence type="ECO:0008006" key="7">
    <source>
        <dbReference type="Google" id="ProtNLM"/>
    </source>
</evidence>
<keyword evidence="1" id="KW-0677">Repeat</keyword>
<keyword evidence="4" id="KW-0812">Transmembrane</keyword>
<dbReference type="InterPro" id="IPR002110">
    <property type="entry name" value="Ankyrin_rpt"/>
</dbReference>
<evidence type="ECO:0000256" key="1">
    <source>
        <dbReference type="ARBA" id="ARBA00022737"/>
    </source>
</evidence>
<gene>
    <name evidence="5" type="ORF">M9Y10_010516</name>
</gene>
<dbReference type="SUPFAM" id="SSF48403">
    <property type="entry name" value="Ankyrin repeat"/>
    <property type="match status" value="1"/>
</dbReference>
<keyword evidence="6" id="KW-1185">Reference proteome</keyword>
<keyword evidence="4" id="KW-0472">Membrane</keyword>
<feature type="repeat" description="ANK" evidence="3">
    <location>
        <begin position="503"/>
        <end position="525"/>
    </location>
</feature>
<feature type="transmembrane region" description="Helical" evidence="4">
    <location>
        <begin position="533"/>
        <end position="550"/>
    </location>
</feature>
<comment type="caution">
    <text evidence="5">The sequence shown here is derived from an EMBL/GenBank/DDBJ whole genome shotgun (WGS) entry which is preliminary data.</text>
</comment>
<name>A0ABR2IKX3_9EUKA</name>